<accession>A0AAN8ZTT2</accession>
<dbReference type="InterPro" id="IPR027417">
    <property type="entry name" value="P-loop_NTPase"/>
</dbReference>
<sequence length="1117" mass="123306">MDLEDKFLARVSGVQSHSSSIQSTPEKNGHPDEASRSPELLQEFIKYGLKKELLRNCFEKEKKQSAKGSGKAVKNHESRKGFTNPKNQPPRKQQRKGENPSRLLMPTEHSTEFGCSNSWICKNSACRASLSKEDTFCKRCSCCICHQFDENKDPSLWLVCSSESENGDFCGLSCHIECALQRQKVGVVDLGQLMQLDGSYCCASCGKVSGILGCWKKQLVMARDARRIDVLCHRIYLSHRLLDGTSRFKELVEIVKDAKAKLETEVGPLDGFSAKMARGIVSRLPIALDVQKLCSIAIGKADELLGAVSNASSDCREGYLPAACRFLFEEVTSSSVVIVLLETSSAISANVIGYKLWYCKSREEVHSKEPACVVPRAQRRVLISNLQPCTEYVFRIISYTEAGDLGHSEAKCFTRSVEIIHESPNPVVNVNNKTKNALVDGGSGAKKEDKTLNGGSSSGFKVRDLGKILRLAWAQEKGFFDGFCHVDVPKCCSESKVNKPETLGKKFSLVSRELDLNVVSVPDLNEELTPPFESSRDEDVGCNLGQPVEADDDAISHGIEKNNGNGDSLAWSREPTEEVPATDSIANKGRKRAASTSEETHDCDSTLINGSPLRVSSGSGCLDENFEYCVKIIRWLEREGHIDKEFRLKLLTWFSLGSTEQERRVVNTFIQTLIDDPSSLAGQLFDTFSEIISSKRFQWTFAVSKSRKGFINTTLWVKFECANFGYFEFDRTETVIPEMSLIPGASQVASGTAEGDVLKALSQIIDPEFGTDIVSCGFVKDLNIDEAAGEVSFRLEPTTPACPIKDMANQVVASLTWVKNVKVAISAQPARPIYTDQLPAGRRFFFLDELDQLIHNTSQLQCDDPIVGIFDADVYGPSLPDTVSPEIWLVEMRSIIPTEYFGVKLMSFGFAGQGRAIMRGPMASGVINQLLTTSEWGELDYLVIDMSQELATFSLHCARCHVLLLLRICATLMLMESGIILLVEVQVLRQASDPYASDVVQQFGIPHLFDLPIRLTVHVYYKSFTISGQFVDGLSASGDGGVPEMVAEPQVSTAVTYDNSVKAVEVPDSEEEFLLHPATVRCNDSSAQSVIAPYAQLQMMERLVDAPRPHPSKVKLI</sequence>
<dbReference type="SUPFAM" id="SSF117916">
    <property type="entry name" value="Fe-S cluster assembly (FSCA) domain-like"/>
    <property type="match status" value="1"/>
</dbReference>
<dbReference type="AlphaFoldDB" id="A0AAN8ZTT2"/>
<evidence type="ECO:0000256" key="1">
    <source>
        <dbReference type="ARBA" id="ARBA00004123"/>
    </source>
</evidence>
<feature type="domain" description="Fibronectin type-III" evidence="9">
    <location>
        <begin position="320"/>
        <end position="419"/>
    </location>
</feature>
<dbReference type="EMBL" id="JBAMMX010000003">
    <property type="protein sequence ID" value="KAK6945000.1"/>
    <property type="molecule type" value="Genomic_DNA"/>
</dbReference>
<dbReference type="Pfam" id="PF23380">
    <property type="entry name" value="VIN3_C"/>
    <property type="match status" value="1"/>
</dbReference>
<dbReference type="Proteomes" id="UP001370490">
    <property type="component" value="Unassembled WGS sequence"/>
</dbReference>
<dbReference type="PANTHER" id="PTHR46286:SF1">
    <property type="entry name" value="VIN3-LIKE PROTEIN 1"/>
    <property type="match status" value="1"/>
</dbReference>
<feature type="region of interest" description="Disordered" evidence="8">
    <location>
        <begin position="556"/>
        <end position="603"/>
    </location>
</feature>
<comment type="subcellular location">
    <subcellularLocation>
        <location evidence="1">Nucleus</location>
    </subcellularLocation>
</comment>
<dbReference type="InterPro" id="IPR033756">
    <property type="entry name" value="YlxH/NBP35"/>
</dbReference>
<keyword evidence="4" id="KW-0863">Zinc-finger</keyword>
<dbReference type="InterPro" id="IPR003961">
    <property type="entry name" value="FN3_dom"/>
</dbReference>
<protein>
    <submittedName>
        <fullName evidence="10">Oberon, PHD finger domain</fullName>
    </submittedName>
</protein>
<dbReference type="SUPFAM" id="SSF52540">
    <property type="entry name" value="P-loop containing nucleoside triphosphate hydrolases"/>
    <property type="match status" value="1"/>
</dbReference>
<organism evidence="10 11">
    <name type="scientific">Dillenia turbinata</name>
    <dbReference type="NCBI Taxonomy" id="194707"/>
    <lineage>
        <taxon>Eukaryota</taxon>
        <taxon>Viridiplantae</taxon>
        <taxon>Streptophyta</taxon>
        <taxon>Embryophyta</taxon>
        <taxon>Tracheophyta</taxon>
        <taxon>Spermatophyta</taxon>
        <taxon>Magnoliopsida</taxon>
        <taxon>eudicotyledons</taxon>
        <taxon>Gunneridae</taxon>
        <taxon>Pentapetalae</taxon>
        <taxon>Dilleniales</taxon>
        <taxon>Dilleniaceae</taxon>
        <taxon>Dillenia</taxon>
    </lineage>
</organism>
<feature type="compositionally biased region" description="Low complexity" evidence="8">
    <location>
        <begin position="11"/>
        <end position="23"/>
    </location>
</feature>
<feature type="region of interest" description="Disordered" evidence="8">
    <location>
        <begin position="1"/>
        <end position="39"/>
    </location>
</feature>
<evidence type="ECO:0000256" key="5">
    <source>
        <dbReference type="ARBA" id="ARBA00022833"/>
    </source>
</evidence>
<keyword evidence="11" id="KW-1185">Reference proteome</keyword>
<dbReference type="SUPFAM" id="SSF49265">
    <property type="entry name" value="Fibronectin type III"/>
    <property type="match status" value="1"/>
</dbReference>
<dbReference type="CDD" id="cd15521">
    <property type="entry name" value="PHD_VIN3_plant"/>
    <property type="match status" value="1"/>
</dbReference>
<evidence type="ECO:0000256" key="6">
    <source>
        <dbReference type="ARBA" id="ARBA00022840"/>
    </source>
</evidence>
<evidence type="ECO:0000256" key="7">
    <source>
        <dbReference type="ARBA" id="ARBA00023242"/>
    </source>
</evidence>
<dbReference type="Gene3D" id="3.40.50.300">
    <property type="entry name" value="P-loop containing nucleotide triphosphate hydrolases"/>
    <property type="match status" value="1"/>
</dbReference>
<proteinExistence type="predicted"/>
<dbReference type="GO" id="GO:0010048">
    <property type="term" value="P:vernalization response"/>
    <property type="evidence" value="ECO:0007669"/>
    <property type="project" value="InterPro"/>
</dbReference>
<comment type="caution">
    <text evidence="10">The sequence shown here is derived from an EMBL/GenBank/DDBJ whole genome shotgun (WGS) entry which is preliminary data.</text>
</comment>
<dbReference type="InterPro" id="IPR034904">
    <property type="entry name" value="FSCA_dom_sf"/>
</dbReference>
<dbReference type="InterPro" id="IPR036116">
    <property type="entry name" value="FN3_sf"/>
</dbReference>
<evidence type="ECO:0000256" key="8">
    <source>
        <dbReference type="SAM" id="MobiDB-lite"/>
    </source>
</evidence>
<gene>
    <name evidence="10" type="ORF">RJ641_026102</name>
</gene>
<dbReference type="GO" id="GO:0008270">
    <property type="term" value="F:zinc ion binding"/>
    <property type="evidence" value="ECO:0007669"/>
    <property type="project" value="UniProtKB-KW"/>
</dbReference>
<dbReference type="Pfam" id="PF23376">
    <property type="entry name" value="Fn3_VIN3"/>
    <property type="match status" value="1"/>
</dbReference>
<dbReference type="Pfam" id="PF10609">
    <property type="entry name" value="ParA"/>
    <property type="match status" value="1"/>
</dbReference>
<dbReference type="PANTHER" id="PTHR46286">
    <property type="entry name" value="VIN3-LIKE PROTEIN 2-RELATED"/>
    <property type="match status" value="1"/>
</dbReference>
<evidence type="ECO:0000256" key="2">
    <source>
        <dbReference type="ARBA" id="ARBA00022723"/>
    </source>
</evidence>
<dbReference type="InterPro" id="IPR032881">
    <property type="entry name" value="Oberon-like_PHD"/>
</dbReference>
<keyword evidence="5" id="KW-0862">Zinc</keyword>
<dbReference type="PROSITE" id="PS50853">
    <property type="entry name" value="FN3"/>
    <property type="match status" value="1"/>
</dbReference>
<dbReference type="InterPro" id="IPR044514">
    <property type="entry name" value="VIN3-like"/>
</dbReference>
<evidence type="ECO:0000313" key="10">
    <source>
        <dbReference type="EMBL" id="KAK6945000.1"/>
    </source>
</evidence>
<evidence type="ECO:0000259" key="9">
    <source>
        <dbReference type="PROSITE" id="PS50853"/>
    </source>
</evidence>
<dbReference type="Pfam" id="PF01883">
    <property type="entry name" value="FeS_assembly_P"/>
    <property type="match status" value="1"/>
</dbReference>
<dbReference type="InterPro" id="IPR056990">
    <property type="entry name" value="VIN3-like_C"/>
</dbReference>
<keyword evidence="3" id="KW-0547">Nucleotide-binding</keyword>
<dbReference type="GO" id="GO:0040029">
    <property type="term" value="P:epigenetic regulation of gene expression"/>
    <property type="evidence" value="ECO:0007669"/>
    <property type="project" value="InterPro"/>
</dbReference>
<evidence type="ECO:0000313" key="11">
    <source>
        <dbReference type="Proteomes" id="UP001370490"/>
    </source>
</evidence>
<dbReference type="GO" id="GO:0005634">
    <property type="term" value="C:nucleus"/>
    <property type="evidence" value="ECO:0007669"/>
    <property type="project" value="UniProtKB-SubCell"/>
</dbReference>
<evidence type="ECO:0000256" key="4">
    <source>
        <dbReference type="ARBA" id="ARBA00022771"/>
    </source>
</evidence>
<evidence type="ECO:0000256" key="3">
    <source>
        <dbReference type="ARBA" id="ARBA00022741"/>
    </source>
</evidence>
<name>A0AAN8ZTT2_9MAGN</name>
<feature type="compositionally biased region" description="Basic and acidic residues" evidence="8">
    <location>
        <begin position="27"/>
        <end position="36"/>
    </location>
</feature>
<keyword evidence="6" id="KW-0067">ATP-binding</keyword>
<dbReference type="InterPro" id="IPR058585">
    <property type="entry name" value="Fn3_VIN3"/>
</dbReference>
<feature type="region of interest" description="Disordered" evidence="8">
    <location>
        <begin position="61"/>
        <end position="103"/>
    </location>
</feature>
<keyword evidence="2" id="KW-0479">Metal-binding</keyword>
<reference evidence="10 11" key="1">
    <citation type="submission" date="2023-12" db="EMBL/GenBank/DDBJ databases">
        <title>A high-quality genome assembly for Dillenia turbinata (Dilleniales).</title>
        <authorList>
            <person name="Chanderbali A."/>
        </authorList>
    </citation>
    <scope>NUCLEOTIDE SEQUENCE [LARGE SCALE GENOMIC DNA]</scope>
    <source>
        <strain evidence="10">LSX21</strain>
        <tissue evidence="10">Leaf</tissue>
    </source>
</reference>
<dbReference type="Gene3D" id="3.30.300.130">
    <property type="entry name" value="Fe-S cluster assembly (FSCA)"/>
    <property type="match status" value="1"/>
</dbReference>
<dbReference type="GO" id="GO:0005524">
    <property type="term" value="F:ATP binding"/>
    <property type="evidence" value="ECO:0007669"/>
    <property type="project" value="UniProtKB-KW"/>
</dbReference>
<dbReference type="InterPro" id="IPR013783">
    <property type="entry name" value="Ig-like_fold"/>
</dbReference>
<dbReference type="FunFam" id="3.30.300.130:FF:000008">
    <property type="entry name" value="Fe-S cluster assembly factor HCF101, chloroplastic"/>
    <property type="match status" value="1"/>
</dbReference>
<keyword evidence="7" id="KW-0539">Nucleus</keyword>
<dbReference type="CDD" id="cd00063">
    <property type="entry name" value="FN3"/>
    <property type="match status" value="1"/>
</dbReference>
<dbReference type="Gene3D" id="2.60.40.10">
    <property type="entry name" value="Immunoglobulins"/>
    <property type="match status" value="1"/>
</dbReference>
<dbReference type="InterPro" id="IPR002744">
    <property type="entry name" value="MIP18-like"/>
</dbReference>
<dbReference type="Pfam" id="PF07227">
    <property type="entry name" value="PHD_Oberon"/>
    <property type="match status" value="1"/>
</dbReference>